<evidence type="ECO:0000256" key="4">
    <source>
        <dbReference type="RuleBase" id="RU003869"/>
    </source>
</evidence>
<dbReference type="InterPro" id="IPR020040">
    <property type="entry name" value="Ribosomal_uL6_a/b-dom"/>
</dbReference>
<keyword evidence="8" id="KW-1185">Reference proteome</keyword>
<dbReference type="NCBIfam" id="TIGR03654">
    <property type="entry name" value="L6_bact"/>
    <property type="match status" value="1"/>
</dbReference>
<dbReference type="SUPFAM" id="SSF56053">
    <property type="entry name" value="Ribosomal protein L6"/>
    <property type="match status" value="2"/>
</dbReference>
<keyword evidence="1 3" id="KW-0689">Ribosomal protein</keyword>
<keyword evidence="2 3" id="KW-0687">Ribonucleoprotein</keyword>
<accession>A0ABM5UV90</accession>
<dbReference type="PIRSF" id="PIRSF002162">
    <property type="entry name" value="Ribosomal_L6"/>
    <property type="match status" value="1"/>
</dbReference>
<keyword evidence="3 5" id="KW-0699">rRNA-binding</keyword>
<evidence type="ECO:0000256" key="3">
    <source>
        <dbReference type="HAMAP-Rule" id="MF_01365"/>
    </source>
</evidence>
<keyword evidence="3 5" id="KW-0694">RNA-binding</keyword>
<reference evidence="7 8" key="1">
    <citation type="journal article" date="2015" name="Genome Biol. Evol.">
        <title>Distinctive Genome Reduction Rates Revealed by Genomic Analyses of Two Coxiella-Like Endosymbionts in Ticks.</title>
        <authorList>
            <person name="Gottlieb Y."/>
            <person name="Lalzar I."/>
            <person name="Klasson L."/>
        </authorList>
    </citation>
    <scope>NUCLEOTIDE SEQUENCE [LARGE SCALE GENOMIC DNA]</scope>
    <source>
        <strain evidence="7 8">CRt</strain>
    </source>
</reference>
<dbReference type="InterPro" id="IPR019906">
    <property type="entry name" value="Ribosomal_uL6_bac-type"/>
</dbReference>
<dbReference type="InterPro" id="IPR036789">
    <property type="entry name" value="Ribosomal_uL6-like_a/b-dom_sf"/>
</dbReference>
<comment type="subunit">
    <text evidence="3">Part of the 50S ribosomal subunit.</text>
</comment>
<evidence type="ECO:0000256" key="5">
    <source>
        <dbReference type="RuleBase" id="RU003870"/>
    </source>
</evidence>
<proteinExistence type="inferred from homology"/>
<dbReference type="PANTHER" id="PTHR11655">
    <property type="entry name" value="60S/50S RIBOSOMAL PROTEIN L6/L9"/>
    <property type="match status" value="1"/>
</dbReference>
<dbReference type="Pfam" id="PF00347">
    <property type="entry name" value="Ribosomal_L6"/>
    <property type="match status" value="2"/>
</dbReference>
<feature type="domain" description="Large ribosomal subunit protein uL6 alpha-beta" evidence="6">
    <location>
        <begin position="12"/>
        <end position="83"/>
    </location>
</feature>
<comment type="function">
    <text evidence="3 5">This protein binds to the 23S rRNA, and is important in its secondary structure. It is located near the subunit interface in the base of the L7/L12 stalk, and near the tRNA binding site of the peptidyltransferase center.</text>
</comment>
<sequence>MVSRVAKNPIKIPDGVDIKIQGQLVTVKGKLGELTERVHNAVKVTEGNGKLQMLPANDLPESNALAGTTRAVIQNMVRGVHEGFQRKLVVVGVGYRAKAQGKTLNLTVGFSHPVNIKMPEGISVETPSTTEIIIKGADWQGVCQVAANIRAIRPPEPYKGKGIRYDDEHVVRKEAKKK</sequence>
<name>A0ABM5UV90_9COXI</name>
<evidence type="ECO:0000313" key="7">
    <source>
        <dbReference type="EMBL" id="AKQ33902.1"/>
    </source>
</evidence>
<dbReference type="Gene3D" id="3.90.930.12">
    <property type="entry name" value="Ribosomal protein L6, alpha-beta domain"/>
    <property type="match status" value="2"/>
</dbReference>
<dbReference type="InterPro" id="IPR002358">
    <property type="entry name" value="Ribosomal_uL6_CS"/>
</dbReference>
<comment type="similarity">
    <text evidence="3 4">Belongs to the universal ribosomal protein uL6 family.</text>
</comment>
<dbReference type="Proteomes" id="UP000063965">
    <property type="component" value="Chromosome"/>
</dbReference>
<dbReference type="GO" id="GO:0005840">
    <property type="term" value="C:ribosome"/>
    <property type="evidence" value="ECO:0007669"/>
    <property type="project" value="UniProtKB-KW"/>
</dbReference>
<dbReference type="PROSITE" id="PS00525">
    <property type="entry name" value="RIBOSOMAL_L6_1"/>
    <property type="match status" value="1"/>
</dbReference>
<evidence type="ECO:0000256" key="2">
    <source>
        <dbReference type="ARBA" id="ARBA00023274"/>
    </source>
</evidence>
<dbReference type="HAMAP" id="MF_01365_B">
    <property type="entry name" value="Ribosomal_uL6_B"/>
    <property type="match status" value="1"/>
</dbReference>
<dbReference type="PANTHER" id="PTHR11655:SF14">
    <property type="entry name" value="LARGE RIBOSOMAL SUBUNIT PROTEIN UL6M"/>
    <property type="match status" value="1"/>
</dbReference>
<feature type="domain" description="Large ribosomal subunit protein uL6 alpha-beta" evidence="6">
    <location>
        <begin position="91"/>
        <end position="165"/>
    </location>
</feature>
<evidence type="ECO:0000259" key="6">
    <source>
        <dbReference type="Pfam" id="PF00347"/>
    </source>
</evidence>
<dbReference type="InterPro" id="IPR000702">
    <property type="entry name" value="Ribosomal_uL6-like"/>
</dbReference>
<gene>
    <name evidence="3 7" type="primary">rplF</name>
    <name evidence="7" type="ORF">CleRT_13440</name>
</gene>
<dbReference type="RefSeq" id="WP_048875563.1">
    <property type="nucleotide sequence ID" value="NZ_CP011126.1"/>
</dbReference>
<evidence type="ECO:0000256" key="1">
    <source>
        <dbReference type="ARBA" id="ARBA00022980"/>
    </source>
</evidence>
<evidence type="ECO:0000313" key="8">
    <source>
        <dbReference type="Proteomes" id="UP000063965"/>
    </source>
</evidence>
<protein>
    <recommendedName>
        <fullName evidence="3">Large ribosomal subunit protein uL6</fullName>
    </recommendedName>
</protein>
<organism evidence="7 8">
    <name type="scientific">Candidatus Coxiella mudrowiae</name>
    <dbReference type="NCBI Taxonomy" id="2054173"/>
    <lineage>
        <taxon>Bacteria</taxon>
        <taxon>Pseudomonadati</taxon>
        <taxon>Pseudomonadota</taxon>
        <taxon>Gammaproteobacteria</taxon>
        <taxon>Legionellales</taxon>
        <taxon>Coxiellaceae</taxon>
        <taxon>Coxiella</taxon>
    </lineage>
</organism>
<dbReference type="EMBL" id="CP011126">
    <property type="protein sequence ID" value="AKQ33902.1"/>
    <property type="molecule type" value="Genomic_DNA"/>
</dbReference>
<dbReference type="PRINTS" id="PR00059">
    <property type="entry name" value="RIBOSOMALL6"/>
</dbReference>